<feature type="domain" description="NAD-dependent epimerase/dehydratase" evidence="2">
    <location>
        <begin position="3"/>
        <end position="223"/>
    </location>
</feature>
<dbReference type="NCBIfam" id="TIGR01777">
    <property type="entry name" value="yfcH"/>
    <property type="match status" value="1"/>
</dbReference>
<evidence type="ECO:0000256" key="1">
    <source>
        <dbReference type="ARBA" id="ARBA00009353"/>
    </source>
</evidence>
<evidence type="ECO:0000259" key="3">
    <source>
        <dbReference type="Pfam" id="PF08338"/>
    </source>
</evidence>
<proteinExistence type="inferred from homology"/>
<name>A0ABX1GSR1_9FLAO</name>
<dbReference type="InterPro" id="IPR001509">
    <property type="entry name" value="Epimerase_deHydtase"/>
</dbReference>
<dbReference type="EMBL" id="JAAWWL010000002">
    <property type="protein sequence ID" value="NKI32990.1"/>
    <property type="molecule type" value="Genomic_DNA"/>
</dbReference>
<accession>A0ABX1GSR1</accession>
<dbReference type="Gene3D" id="3.40.50.720">
    <property type="entry name" value="NAD(P)-binding Rossmann-like Domain"/>
    <property type="match status" value="1"/>
</dbReference>
<dbReference type="InterPro" id="IPR036291">
    <property type="entry name" value="NAD(P)-bd_dom_sf"/>
</dbReference>
<dbReference type="Pfam" id="PF08338">
    <property type="entry name" value="DUF1731"/>
    <property type="match status" value="1"/>
</dbReference>
<reference evidence="4 5" key="1">
    <citation type="submission" date="2020-04" db="EMBL/GenBank/DDBJ databases">
        <authorList>
            <person name="Yoon J."/>
        </authorList>
    </citation>
    <scope>NUCLEOTIDE SEQUENCE [LARGE SCALE GENOMIC DNA]</scope>
    <source>
        <strain evidence="4 5">DJ-13</strain>
    </source>
</reference>
<evidence type="ECO:0000313" key="5">
    <source>
        <dbReference type="Proteomes" id="UP000718451"/>
    </source>
</evidence>
<comment type="similarity">
    <text evidence="1">Belongs to the NAD(P)-dependent epimerase/dehydratase family. SDR39U1 subfamily.</text>
</comment>
<dbReference type="PANTHER" id="PTHR11092:SF0">
    <property type="entry name" value="EPIMERASE FAMILY PROTEIN SDR39U1"/>
    <property type="match status" value="1"/>
</dbReference>
<protein>
    <submittedName>
        <fullName evidence="4">TIGR01777 family protein</fullName>
    </submittedName>
</protein>
<dbReference type="PANTHER" id="PTHR11092">
    <property type="entry name" value="SUGAR NUCLEOTIDE EPIMERASE RELATED"/>
    <property type="match status" value="1"/>
</dbReference>
<feature type="domain" description="DUF1731" evidence="3">
    <location>
        <begin position="254"/>
        <end position="298"/>
    </location>
</feature>
<comment type="caution">
    <text evidence="4">The sequence shown here is derived from an EMBL/GenBank/DDBJ whole genome shotgun (WGS) entry which is preliminary data.</text>
</comment>
<sequence length="319" mass="35329">MKVLITGATGLVGKQLTKDLLEKGYSVNYLTTNKSKIENKSNFQGFFWDPSVGEIDSNCFEDVSVIINLAGASIAKRWTSEYKKLVLNSRVDSLNTLNEGLEKSGNKGIISFISASAIGIYPNSNTTFYDEDYTKIDDSFLGEVVQAWENAADQFLNQGFSVAKVRIGLVLSNDGGALPQIAQPIQNYTGAALGSGEQWQSWIHIKDLSQIFIHIFENGLNGIFNGVAPNPVTNNKLTKAIAEILKRPLVLPNVPRFVLKMIFGEMAYVLLASQRVSSKKIENEGFVFTFTNITNALESFYIEDFDKEVSNAYTENNFI</sequence>
<dbReference type="RefSeq" id="WP_168553146.1">
    <property type="nucleotide sequence ID" value="NZ_JAAWWL010000002.1"/>
</dbReference>
<dbReference type="InterPro" id="IPR010099">
    <property type="entry name" value="SDR39U1"/>
</dbReference>
<evidence type="ECO:0000313" key="4">
    <source>
        <dbReference type="EMBL" id="NKI32990.1"/>
    </source>
</evidence>
<keyword evidence="5" id="KW-1185">Reference proteome</keyword>
<dbReference type="SUPFAM" id="SSF51735">
    <property type="entry name" value="NAD(P)-binding Rossmann-fold domains"/>
    <property type="match status" value="1"/>
</dbReference>
<dbReference type="Proteomes" id="UP000718451">
    <property type="component" value="Unassembled WGS sequence"/>
</dbReference>
<gene>
    <name evidence="4" type="ORF">HCU67_13615</name>
</gene>
<dbReference type="InterPro" id="IPR013549">
    <property type="entry name" value="DUF1731"/>
</dbReference>
<organism evidence="4 5">
    <name type="scientific">Croceivirga thetidis</name>
    <dbReference type="NCBI Taxonomy" id="2721623"/>
    <lineage>
        <taxon>Bacteria</taxon>
        <taxon>Pseudomonadati</taxon>
        <taxon>Bacteroidota</taxon>
        <taxon>Flavobacteriia</taxon>
        <taxon>Flavobacteriales</taxon>
        <taxon>Flavobacteriaceae</taxon>
        <taxon>Croceivirga</taxon>
    </lineage>
</organism>
<dbReference type="Pfam" id="PF01370">
    <property type="entry name" value="Epimerase"/>
    <property type="match status" value="1"/>
</dbReference>
<evidence type="ECO:0000259" key="2">
    <source>
        <dbReference type="Pfam" id="PF01370"/>
    </source>
</evidence>